<proteinExistence type="predicted"/>
<dbReference type="EMBL" id="JAHRIQ010068144">
    <property type="protein sequence ID" value="MEQ2242704.1"/>
    <property type="molecule type" value="Genomic_DNA"/>
</dbReference>
<comment type="caution">
    <text evidence="2">The sequence shown here is derived from an EMBL/GenBank/DDBJ whole genome shotgun (WGS) entry which is preliminary data.</text>
</comment>
<dbReference type="Proteomes" id="UP001482620">
    <property type="component" value="Unassembled WGS sequence"/>
</dbReference>
<feature type="region of interest" description="Disordered" evidence="1">
    <location>
        <begin position="1"/>
        <end position="24"/>
    </location>
</feature>
<gene>
    <name evidence="2" type="ORF">ILYODFUR_038799</name>
</gene>
<accession>A0ABV0UBX9</accession>
<reference evidence="2 3" key="1">
    <citation type="submission" date="2021-06" db="EMBL/GenBank/DDBJ databases">
        <authorList>
            <person name="Palmer J.M."/>
        </authorList>
    </citation>
    <scope>NUCLEOTIDE SEQUENCE [LARGE SCALE GENOMIC DNA]</scope>
    <source>
        <strain evidence="3">if_2019</strain>
        <tissue evidence="2">Muscle</tissue>
    </source>
</reference>
<evidence type="ECO:0000256" key="1">
    <source>
        <dbReference type="SAM" id="MobiDB-lite"/>
    </source>
</evidence>
<protein>
    <submittedName>
        <fullName evidence="2">Uncharacterized protein</fullName>
    </submittedName>
</protein>
<name>A0ABV0UBX9_9TELE</name>
<sequence length="103" mass="11644">MEEPAVQHEKIDKSQEQGEDGGKADWKHECSFSDLLKHSCFLCWSSPGDTDVIEMDDGVLAKAGEIRVRPQHLPLVCAPVCVFSVSRLFVHLCDFLFLHDLFQ</sequence>
<evidence type="ECO:0000313" key="3">
    <source>
        <dbReference type="Proteomes" id="UP001482620"/>
    </source>
</evidence>
<organism evidence="2 3">
    <name type="scientific">Ilyodon furcidens</name>
    <name type="common">goldbreast splitfin</name>
    <dbReference type="NCBI Taxonomy" id="33524"/>
    <lineage>
        <taxon>Eukaryota</taxon>
        <taxon>Metazoa</taxon>
        <taxon>Chordata</taxon>
        <taxon>Craniata</taxon>
        <taxon>Vertebrata</taxon>
        <taxon>Euteleostomi</taxon>
        <taxon>Actinopterygii</taxon>
        <taxon>Neopterygii</taxon>
        <taxon>Teleostei</taxon>
        <taxon>Neoteleostei</taxon>
        <taxon>Acanthomorphata</taxon>
        <taxon>Ovalentaria</taxon>
        <taxon>Atherinomorphae</taxon>
        <taxon>Cyprinodontiformes</taxon>
        <taxon>Goodeidae</taxon>
        <taxon>Ilyodon</taxon>
    </lineage>
</organism>
<keyword evidence="3" id="KW-1185">Reference proteome</keyword>
<evidence type="ECO:0000313" key="2">
    <source>
        <dbReference type="EMBL" id="MEQ2242704.1"/>
    </source>
</evidence>